<dbReference type="RefSeq" id="WP_269561987.1">
    <property type="nucleotide sequence ID" value="NZ_CP114768.1"/>
</dbReference>
<protein>
    <submittedName>
        <fullName evidence="2">Uncharacterized protein</fullName>
    </submittedName>
</protein>
<evidence type="ECO:0000313" key="2">
    <source>
        <dbReference type="EMBL" id="WBA43953.1"/>
    </source>
</evidence>
<organism evidence="2 3">
    <name type="scientific">Hymenobacter canadensis</name>
    <dbReference type="NCBI Taxonomy" id="2999067"/>
    <lineage>
        <taxon>Bacteria</taxon>
        <taxon>Pseudomonadati</taxon>
        <taxon>Bacteroidota</taxon>
        <taxon>Cytophagia</taxon>
        <taxon>Cytophagales</taxon>
        <taxon>Hymenobacteraceae</taxon>
        <taxon>Hymenobacter</taxon>
    </lineage>
</organism>
<keyword evidence="3" id="KW-1185">Reference proteome</keyword>
<accession>A0ABY7LU65</accession>
<evidence type="ECO:0000256" key="1">
    <source>
        <dbReference type="SAM" id="MobiDB-lite"/>
    </source>
</evidence>
<name>A0ABY7LU65_9BACT</name>
<evidence type="ECO:0000313" key="3">
    <source>
        <dbReference type="Proteomes" id="UP001211005"/>
    </source>
</evidence>
<proteinExistence type="predicted"/>
<dbReference type="EMBL" id="CP114768">
    <property type="protein sequence ID" value="WBA43953.1"/>
    <property type="molecule type" value="Genomic_DNA"/>
</dbReference>
<sequence>MSDHLLAHTQHYFRFYLAWRLSVLLGLAPWLPVAAASGAATNRTAKPATGTAHGATGTVARYRPGA</sequence>
<feature type="compositionally biased region" description="Low complexity" evidence="1">
    <location>
        <begin position="42"/>
        <end position="60"/>
    </location>
</feature>
<dbReference type="Proteomes" id="UP001211005">
    <property type="component" value="Plasmid unnamed1"/>
</dbReference>
<feature type="region of interest" description="Disordered" evidence="1">
    <location>
        <begin position="42"/>
        <end position="66"/>
    </location>
</feature>
<geneLocation type="plasmid" evidence="2 3">
    <name>unnamed1</name>
</geneLocation>
<gene>
    <name evidence="2" type="ORF">O3303_20515</name>
</gene>
<reference evidence="2 3" key="1">
    <citation type="submission" date="2022-12" db="EMBL/GenBank/DDBJ databases">
        <title>Hymenobacter canadensis sp. nov. isolated from lake water of the Cambridge Bay, Canada.</title>
        <authorList>
            <person name="Kim W.H."/>
            <person name="Lee Y.M."/>
        </authorList>
    </citation>
    <scope>NUCLEOTIDE SEQUENCE [LARGE SCALE GENOMIC DNA]</scope>
    <source>
        <strain evidence="2 3">PAMC 29467</strain>
        <plasmid evidence="2 3">unnamed1</plasmid>
    </source>
</reference>
<keyword evidence="2" id="KW-0614">Plasmid</keyword>